<dbReference type="PANTHER" id="PTHR12715">
    <property type="entry name" value="TRANSPORTER, DRUG/METABOLITE EXPORTER FAMILY"/>
    <property type="match status" value="1"/>
</dbReference>
<dbReference type="InterPro" id="IPR037185">
    <property type="entry name" value="EmrE-like"/>
</dbReference>
<feature type="transmembrane region" description="Helical" evidence="2">
    <location>
        <begin position="16"/>
        <end position="35"/>
    </location>
</feature>
<evidence type="ECO:0000313" key="5">
    <source>
        <dbReference type="Proteomes" id="UP000275579"/>
    </source>
</evidence>
<sequence>MTLEQTPTHVGTKTSTVWFALAGALTLWASAFVGIRSALHDFTPGPMALFRFVVASCGLLVVWVVTARIRRGRLRLPAARDVPLLLLCALLLIVVYNLGVNFGEQTVSPGTASFLVGQVPVFSIMLAAAILRESVAVVGWIGIGVGIAGTVVMLFADQTGLQINTGTLYVLAAALAESLYFVLSKPLLERYGAMELNVYVTIPGTLMMLPFAGDLTRQLASAATGSVLMMVYLGIFPAAVAYLLWNYALARLDVSASTSGLYALPLITIVVSFVFLRELPSLLGLIGGAISLVGAALVNSRRARASRA</sequence>
<dbReference type="InterPro" id="IPR052756">
    <property type="entry name" value="Alkyne_AA_exporter"/>
</dbReference>
<protein>
    <submittedName>
        <fullName evidence="4">EamA family transporter</fullName>
    </submittedName>
</protein>
<feature type="transmembrane region" description="Helical" evidence="2">
    <location>
        <begin position="219"/>
        <end position="244"/>
    </location>
</feature>
<feature type="transmembrane region" description="Helical" evidence="2">
    <location>
        <begin position="168"/>
        <end position="184"/>
    </location>
</feature>
<feature type="transmembrane region" description="Helical" evidence="2">
    <location>
        <begin position="282"/>
        <end position="299"/>
    </location>
</feature>
<dbReference type="RefSeq" id="WP_127149303.1">
    <property type="nucleotide sequence ID" value="NZ_CP029042.1"/>
</dbReference>
<dbReference type="Pfam" id="PF00892">
    <property type="entry name" value="EamA"/>
    <property type="match status" value="2"/>
</dbReference>
<comment type="similarity">
    <text evidence="1">Belongs to the EamA transporter family.</text>
</comment>
<feature type="transmembrane region" description="Helical" evidence="2">
    <location>
        <begin position="78"/>
        <end position="99"/>
    </location>
</feature>
<dbReference type="Proteomes" id="UP000275579">
    <property type="component" value="Chromosome"/>
</dbReference>
<keyword evidence="2" id="KW-0472">Membrane</keyword>
<feature type="transmembrane region" description="Helical" evidence="2">
    <location>
        <begin position="47"/>
        <end position="66"/>
    </location>
</feature>
<dbReference type="SUPFAM" id="SSF103481">
    <property type="entry name" value="Multidrug resistance efflux transporter EmrE"/>
    <property type="match status" value="2"/>
</dbReference>
<dbReference type="EMBL" id="CP029042">
    <property type="protein sequence ID" value="AZS70078.1"/>
    <property type="molecule type" value="Genomic_DNA"/>
</dbReference>
<feature type="transmembrane region" description="Helical" evidence="2">
    <location>
        <begin position="196"/>
        <end position="213"/>
    </location>
</feature>
<evidence type="ECO:0000313" key="4">
    <source>
        <dbReference type="EMBL" id="AZS70078.1"/>
    </source>
</evidence>
<dbReference type="PANTHER" id="PTHR12715:SF4">
    <property type="entry name" value="EAMA DOMAIN-CONTAINING PROTEIN"/>
    <property type="match status" value="1"/>
</dbReference>
<feature type="transmembrane region" description="Helical" evidence="2">
    <location>
        <begin position="137"/>
        <end position="156"/>
    </location>
</feature>
<proteinExistence type="inferred from homology"/>
<dbReference type="AlphaFoldDB" id="A0A3S9Y4X4"/>
<feature type="domain" description="EamA" evidence="3">
    <location>
        <begin position="165"/>
        <end position="299"/>
    </location>
</feature>
<dbReference type="InterPro" id="IPR000620">
    <property type="entry name" value="EamA_dom"/>
</dbReference>
<feature type="transmembrane region" description="Helical" evidence="2">
    <location>
        <begin position="256"/>
        <end position="276"/>
    </location>
</feature>
<keyword evidence="2" id="KW-1133">Transmembrane helix</keyword>
<organism evidence="4 5">
    <name type="scientific">Streptomyces lydicus</name>
    <dbReference type="NCBI Taxonomy" id="47763"/>
    <lineage>
        <taxon>Bacteria</taxon>
        <taxon>Bacillati</taxon>
        <taxon>Actinomycetota</taxon>
        <taxon>Actinomycetes</taxon>
        <taxon>Kitasatosporales</taxon>
        <taxon>Streptomycetaceae</taxon>
        <taxon>Streptomyces</taxon>
    </lineage>
</organism>
<reference evidence="4 5" key="1">
    <citation type="submission" date="2018-04" db="EMBL/GenBank/DDBJ databases">
        <title>Complete genome sequences of Streptomyces lydicus strain WYEC and characterization of antagonistic properties of biological control agents.</title>
        <authorList>
            <person name="Mariita R.M."/>
            <person name="Sello J.K."/>
        </authorList>
    </citation>
    <scope>NUCLEOTIDE SEQUENCE [LARGE SCALE GENOMIC DNA]</scope>
    <source>
        <strain evidence="4 5">WYEC 108</strain>
    </source>
</reference>
<evidence type="ECO:0000259" key="3">
    <source>
        <dbReference type="Pfam" id="PF00892"/>
    </source>
</evidence>
<evidence type="ECO:0000256" key="2">
    <source>
        <dbReference type="SAM" id="Phobius"/>
    </source>
</evidence>
<gene>
    <name evidence="4" type="ORF">DDE74_03200</name>
</gene>
<feature type="transmembrane region" description="Helical" evidence="2">
    <location>
        <begin position="111"/>
        <end position="130"/>
    </location>
</feature>
<name>A0A3S9Y4X4_9ACTN</name>
<dbReference type="GO" id="GO:0016020">
    <property type="term" value="C:membrane"/>
    <property type="evidence" value="ECO:0007669"/>
    <property type="project" value="InterPro"/>
</dbReference>
<accession>A0A3S9Y4X4</accession>
<feature type="domain" description="EamA" evidence="3">
    <location>
        <begin position="18"/>
        <end position="154"/>
    </location>
</feature>
<evidence type="ECO:0000256" key="1">
    <source>
        <dbReference type="ARBA" id="ARBA00007362"/>
    </source>
</evidence>
<keyword evidence="2" id="KW-0812">Transmembrane</keyword>